<sequence>MESRGKRRVSTRGKPRPHDDLEVTHLKMESSAAGDKGDHQKKTSSAAGSDEEAVRHSDKKVPLATPLKIPLPGMTSVSAMAGAPGIAGDPAADTPFTETTGLIRLRNKIQAELDKETRVKAEVSPGLAQLRNTPGRGLKEKQRELIHKHEQIRQHSDKLSVGGGVTLWPNMNQMRLSRMEIISLIIICFMLVAGTGWLFILLHGDIFNEILDLTKHANQFSKTHSVKYMGRSEGLKASIIGWHADFRRLLEVVDTKLNVSRPSFGYQVYIAIYLLAFGILVYFLVDNMWSKSKLSPGRIKKWVCLLVIVAQWTIMLFVLFVSAQRLESALVDNVLQLSEKLGELVEHDVDLSTWHIMVQYWRGRMLPPTARGLIWVLGLVPVHDLTTYLQYYSLPVLTVLITPVVRLCLALRSVYSTPSKDL</sequence>
<keyword evidence="2" id="KW-0812">Transmembrane</keyword>
<feature type="compositionally biased region" description="Basic residues" evidence="1">
    <location>
        <begin position="1"/>
        <end position="15"/>
    </location>
</feature>
<proteinExistence type="predicted"/>
<feature type="compositionally biased region" description="Basic and acidic residues" evidence="1">
    <location>
        <begin position="52"/>
        <end position="61"/>
    </location>
</feature>
<feature type="transmembrane region" description="Helical" evidence="2">
    <location>
        <begin position="389"/>
        <end position="409"/>
    </location>
</feature>
<gene>
    <name evidence="3" type="ORF">C0Q70_19747</name>
</gene>
<evidence type="ECO:0000256" key="2">
    <source>
        <dbReference type="SAM" id="Phobius"/>
    </source>
</evidence>
<feature type="transmembrane region" description="Helical" evidence="2">
    <location>
        <begin position="181"/>
        <end position="202"/>
    </location>
</feature>
<evidence type="ECO:0000313" key="4">
    <source>
        <dbReference type="Proteomes" id="UP000245119"/>
    </source>
</evidence>
<evidence type="ECO:0000256" key="1">
    <source>
        <dbReference type="SAM" id="MobiDB-lite"/>
    </source>
</evidence>
<keyword evidence="2" id="KW-0472">Membrane</keyword>
<organism evidence="3 4">
    <name type="scientific">Pomacea canaliculata</name>
    <name type="common">Golden apple snail</name>
    <dbReference type="NCBI Taxonomy" id="400727"/>
    <lineage>
        <taxon>Eukaryota</taxon>
        <taxon>Metazoa</taxon>
        <taxon>Spiralia</taxon>
        <taxon>Lophotrochozoa</taxon>
        <taxon>Mollusca</taxon>
        <taxon>Gastropoda</taxon>
        <taxon>Caenogastropoda</taxon>
        <taxon>Architaenioglossa</taxon>
        <taxon>Ampullarioidea</taxon>
        <taxon>Ampullariidae</taxon>
        <taxon>Pomacea</taxon>
    </lineage>
</organism>
<keyword evidence="4" id="KW-1185">Reference proteome</keyword>
<keyword evidence="2" id="KW-1133">Transmembrane helix</keyword>
<protein>
    <submittedName>
        <fullName evidence="3">Uncharacterized protein</fullName>
    </submittedName>
</protein>
<feature type="compositionally biased region" description="Basic and acidic residues" evidence="1">
    <location>
        <begin position="16"/>
        <end position="28"/>
    </location>
</feature>
<feature type="transmembrane region" description="Helical" evidence="2">
    <location>
        <begin position="305"/>
        <end position="323"/>
    </location>
</feature>
<dbReference type="AlphaFoldDB" id="A0A2T7NDM0"/>
<feature type="transmembrane region" description="Helical" evidence="2">
    <location>
        <begin position="266"/>
        <end position="285"/>
    </location>
</feature>
<dbReference type="OMA" id="TYYLQYY"/>
<dbReference type="OrthoDB" id="6116397at2759"/>
<evidence type="ECO:0000313" key="3">
    <source>
        <dbReference type="EMBL" id="PVD19261.1"/>
    </source>
</evidence>
<reference evidence="3 4" key="1">
    <citation type="submission" date="2018-04" db="EMBL/GenBank/DDBJ databases">
        <title>The genome of golden apple snail Pomacea canaliculata provides insight into stress tolerance and invasive adaptation.</title>
        <authorList>
            <person name="Liu C."/>
            <person name="Liu B."/>
            <person name="Ren Y."/>
            <person name="Zhang Y."/>
            <person name="Wang H."/>
            <person name="Li S."/>
            <person name="Jiang F."/>
            <person name="Yin L."/>
            <person name="Zhang G."/>
            <person name="Qian W."/>
            <person name="Fan W."/>
        </authorList>
    </citation>
    <scope>NUCLEOTIDE SEQUENCE [LARGE SCALE GENOMIC DNA]</scope>
    <source>
        <strain evidence="3">SZHN2017</strain>
        <tissue evidence="3">Muscle</tissue>
    </source>
</reference>
<comment type="caution">
    <text evidence="3">The sequence shown here is derived from an EMBL/GenBank/DDBJ whole genome shotgun (WGS) entry which is preliminary data.</text>
</comment>
<feature type="region of interest" description="Disordered" evidence="1">
    <location>
        <begin position="1"/>
        <end position="67"/>
    </location>
</feature>
<dbReference type="EMBL" id="PZQS01000013">
    <property type="protein sequence ID" value="PVD19261.1"/>
    <property type="molecule type" value="Genomic_DNA"/>
</dbReference>
<name>A0A2T7NDM0_POMCA</name>
<accession>A0A2T7NDM0</accession>
<dbReference type="Proteomes" id="UP000245119">
    <property type="component" value="Linkage Group LG13"/>
</dbReference>